<feature type="compositionally biased region" description="Basic and acidic residues" evidence="1">
    <location>
        <begin position="1"/>
        <end position="12"/>
    </location>
</feature>
<name>A0A5N6KEF5_MONLA</name>
<dbReference type="Proteomes" id="UP000326757">
    <property type="component" value="Unassembled WGS sequence"/>
</dbReference>
<dbReference type="AlphaFoldDB" id="A0A5N6KEF5"/>
<gene>
    <name evidence="2" type="ORF">EYC80_003248</name>
</gene>
<evidence type="ECO:0000313" key="3">
    <source>
        <dbReference type="Proteomes" id="UP000326757"/>
    </source>
</evidence>
<comment type="caution">
    <text evidence="2">The sequence shown here is derived from an EMBL/GenBank/DDBJ whole genome shotgun (WGS) entry which is preliminary data.</text>
</comment>
<reference evidence="2 3" key="1">
    <citation type="submission" date="2019-06" db="EMBL/GenBank/DDBJ databases">
        <title>Genome Sequence of the Brown Rot Fungal Pathogen Monilinia laxa.</title>
        <authorList>
            <person name="De Miccolis Angelini R.M."/>
            <person name="Landi L."/>
            <person name="Abate D."/>
            <person name="Pollastro S."/>
            <person name="Romanazzi G."/>
            <person name="Faretra F."/>
        </authorList>
    </citation>
    <scope>NUCLEOTIDE SEQUENCE [LARGE SCALE GENOMIC DNA]</scope>
    <source>
        <strain evidence="2 3">Mlax316</strain>
    </source>
</reference>
<organism evidence="2 3">
    <name type="scientific">Monilinia laxa</name>
    <name type="common">Brown rot fungus</name>
    <name type="synonym">Sclerotinia laxa</name>
    <dbReference type="NCBI Taxonomy" id="61186"/>
    <lineage>
        <taxon>Eukaryota</taxon>
        <taxon>Fungi</taxon>
        <taxon>Dikarya</taxon>
        <taxon>Ascomycota</taxon>
        <taxon>Pezizomycotina</taxon>
        <taxon>Leotiomycetes</taxon>
        <taxon>Helotiales</taxon>
        <taxon>Sclerotiniaceae</taxon>
        <taxon>Monilinia</taxon>
    </lineage>
</organism>
<sequence length="102" mass="11246">MIASKRSEEMGGRKQNGKRKRGNEKPRHDYPTDILFSVVCPPAIPNIHYSILTYTLPHPPKVLSVHFTLASFPSHLISSHLISSPLLSSPLAQTSLLCSSRG</sequence>
<evidence type="ECO:0000313" key="2">
    <source>
        <dbReference type="EMBL" id="KAB8301372.1"/>
    </source>
</evidence>
<feature type="region of interest" description="Disordered" evidence="1">
    <location>
        <begin position="1"/>
        <end position="29"/>
    </location>
</feature>
<proteinExistence type="predicted"/>
<evidence type="ECO:0000256" key="1">
    <source>
        <dbReference type="SAM" id="MobiDB-lite"/>
    </source>
</evidence>
<protein>
    <submittedName>
        <fullName evidence="2">Uncharacterized protein</fullName>
    </submittedName>
</protein>
<accession>A0A5N6KEF5</accession>
<dbReference type="EMBL" id="VIGI01000004">
    <property type="protein sequence ID" value="KAB8301372.1"/>
    <property type="molecule type" value="Genomic_DNA"/>
</dbReference>
<keyword evidence="3" id="KW-1185">Reference proteome</keyword>